<evidence type="ECO:0000313" key="3">
    <source>
        <dbReference type="EMBL" id="QNF32620.1"/>
    </source>
</evidence>
<gene>
    <name evidence="3" type="ORF">HUW51_07720</name>
</gene>
<dbReference type="KEGG" id="aswu:HUW51_07720"/>
<dbReference type="RefSeq" id="WP_185273398.1">
    <property type="nucleotide sequence ID" value="NZ_CP055156.1"/>
</dbReference>
<sequence length="83" mass="9537">MKSNYFFKFASGIFILIFPLLVSCSVFRGKAYDDPRVSAQADIVELRQSELKEAKQREKAARQRLKAAKHELDALKSQVKRGY</sequence>
<proteinExistence type="predicted"/>
<dbReference type="EMBL" id="CP055156">
    <property type="protein sequence ID" value="QNF32620.1"/>
    <property type="molecule type" value="Genomic_DNA"/>
</dbReference>
<evidence type="ECO:0000313" key="4">
    <source>
        <dbReference type="Proteomes" id="UP000515237"/>
    </source>
</evidence>
<evidence type="ECO:0000256" key="2">
    <source>
        <dbReference type="SAM" id="Phobius"/>
    </source>
</evidence>
<keyword evidence="2" id="KW-1133">Transmembrane helix</keyword>
<feature type="coiled-coil region" evidence="1">
    <location>
        <begin position="44"/>
        <end position="78"/>
    </location>
</feature>
<keyword evidence="2" id="KW-0812">Transmembrane</keyword>
<reference evidence="3 4" key="1">
    <citation type="journal article" date="2018" name="Int. J. Syst. Evol. Microbiol.">
        <title>Adhaeribacter swui sp. nov., isolated from wet mud.</title>
        <authorList>
            <person name="Kim D.U."/>
            <person name="Kim K.W."/>
            <person name="Kang M.S."/>
            <person name="Kim J.Y."/>
            <person name="Jang J.H."/>
            <person name="Kim M.K."/>
        </authorList>
    </citation>
    <scope>NUCLEOTIDE SEQUENCE [LARGE SCALE GENOMIC DNA]</scope>
    <source>
        <strain evidence="3 4">KCTC 52873</strain>
    </source>
</reference>
<keyword evidence="1" id="KW-0175">Coiled coil</keyword>
<keyword evidence="4" id="KW-1185">Reference proteome</keyword>
<evidence type="ECO:0008006" key="5">
    <source>
        <dbReference type="Google" id="ProtNLM"/>
    </source>
</evidence>
<organism evidence="3 4">
    <name type="scientific">Adhaeribacter swui</name>
    <dbReference type="NCBI Taxonomy" id="2086471"/>
    <lineage>
        <taxon>Bacteria</taxon>
        <taxon>Pseudomonadati</taxon>
        <taxon>Bacteroidota</taxon>
        <taxon>Cytophagia</taxon>
        <taxon>Cytophagales</taxon>
        <taxon>Hymenobacteraceae</taxon>
        <taxon>Adhaeribacter</taxon>
    </lineage>
</organism>
<dbReference type="AlphaFoldDB" id="A0A7G7G636"/>
<accession>A0A7G7G636</accession>
<evidence type="ECO:0000256" key="1">
    <source>
        <dbReference type="SAM" id="Coils"/>
    </source>
</evidence>
<keyword evidence="2" id="KW-0472">Membrane</keyword>
<protein>
    <recommendedName>
        <fullName evidence="5">Lipoprotein</fullName>
    </recommendedName>
</protein>
<feature type="transmembrane region" description="Helical" evidence="2">
    <location>
        <begin position="6"/>
        <end position="27"/>
    </location>
</feature>
<dbReference type="PROSITE" id="PS51257">
    <property type="entry name" value="PROKAR_LIPOPROTEIN"/>
    <property type="match status" value="1"/>
</dbReference>
<dbReference type="Proteomes" id="UP000515237">
    <property type="component" value="Chromosome"/>
</dbReference>
<name>A0A7G7G636_9BACT</name>